<keyword evidence="4" id="KW-0808">Transferase</keyword>
<dbReference type="Pfam" id="PF00069">
    <property type="entry name" value="Pkinase"/>
    <property type="match status" value="1"/>
</dbReference>
<protein>
    <submittedName>
        <fullName evidence="4">Pkinase-domain-containing protein</fullName>
    </submittedName>
</protein>
<sequence>MMISFENVLSKIDENEETIFSDKHDALFNMQNDQFPYLPLDVLELDCNLGYVINAINVKNKDKVFMYLIEQTNTVQVNKTRSLIYFMDKTKHVPYIQHLIDVIEDENYLGIVWEDPGQPMFELLQNANAGQNLNIQEIFCQICLALANLHENNLAHMSLNCDTLWIKNNNVKIVDFASLGHFTTANPVHIVQTLNPSSYDIFTPPEIIERQPCWGWRPDVWALGVVFYYTIVGQFPCDGDYVRFHQEIKNGSFLFPEEMDPNVCDLLSHMWDPDPTKKFDMWDVLKHPFLAPLSTLINQQQQQHQYDQQTKPKNSKLKKLLKIPKKYRKNRRVKKLDSNVNISNNDDQDSVKTFIKKKKFNFTSKFRCIMKKLTNNRHHPNQHPIKRL</sequence>
<dbReference type="Proteomes" id="UP000439903">
    <property type="component" value="Unassembled WGS sequence"/>
</dbReference>
<proteinExistence type="predicted"/>
<evidence type="ECO:0000256" key="1">
    <source>
        <dbReference type="ARBA" id="ARBA00022741"/>
    </source>
</evidence>
<dbReference type="GO" id="GO:0035556">
    <property type="term" value="P:intracellular signal transduction"/>
    <property type="evidence" value="ECO:0007669"/>
    <property type="project" value="TreeGrafter"/>
</dbReference>
<dbReference type="PROSITE" id="PS50011">
    <property type="entry name" value="PROTEIN_KINASE_DOM"/>
    <property type="match status" value="1"/>
</dbReference>
<dbReference type="InterPro" id="IPR011009">
    <property type="entry name" value="Kinase-like_dom_sf"/>
</dbReference>
<evidence type="ECO:0000259" key="3">
    <source>
        <dbReference type="PROSITE" id="PS50011"/>
    </source>
</evidence>
<dbReference type="SUPFAM" id="SSF56112">
    <property type="entry name" value="Protein kinase-like (PK-like)"/>
    <property type="match status" value="1"/>
</dbReference>
<keyword evidence="4" id="KW-0418">Kinase</keyword>
<accession>A0A8H3WWM8</accession>
<dbReference type="Gene3D" id="1.10.510.10">
    <property type="entry name" value="Transferase(Phosphotransferase) domain 1"/>
    <property type="match status" value="1"/>
</dbReference>
<dbReference type="GO" id="GO:0005737">
    <property type="term" value="C:cytoplasm"/>
    <property type="evidence" value="ECO:0007669"/>
    <property type="project" value="TreeGrafter"/>
</dbReference>
<keyword evidence="2" id="KW-0067">ATP-binding</keyword>
<organism evidence="4 5">
    <name type="scientific">Gigaspora margarita</name>
    <dbReference type="NCBI Taxonomy" id="4874"/>
    <lineage>
        <taxon>Eukaryota</taxon>
        <taxon>Fungi</taxon>
        <taxon>Fungi incertae sedis</taxon>
        <taxon>Mucoromycota</taxon>
        <taxon>Glomeromycotina</taxon>
        <taxon>Glomeromycetes</taxon>
        <taxon>Diversisporales</taxon>
        <taxon>Gigasporaceae</taxon>
        <taxon>Gigaspora</taxon>
    </lineage>
</organism>
<evidence type="ECO:0000256" key="2">
    <source>
        <dbReference type="ARBA" id="ARBA00022840"/>
    </source>
</evidence>
<keyword evidence="1" id="KW-0547">Nucleotide-binding</keyword>
<dbReference type="OrthoDB" id="410920at2759"/>
<dbReference type="AlphaFoldDB" id="A0A8H3WWM8"/>
<dbReference type="PANTHER" id="PTHR24346">
    <property type="entry name" value="MAP/MICROTUBULE AFFINITY-REGULATING KINASE"/>
    <property type="match status" value="1"/>
</dbReference>
<reference evidence="4 5" key="1">
    <citation type="journal article" date="2019" name="Environ. Microbiol.">
        <title>At the nexus of three kingdoms: the genome of the mycorrhizal fungus Gigaspora margarita provides insights into plant, endobacterial and fungal interactions.</title>
        <authorList>
            <person name="Venice F."/>
            <person name="Ghignone S."/>
            <person name="Salvioli di Fossalunga A."/>
            <person name="Amselem J."/>
            <person name="Novero M."/>
            <person name="Xianan X."/>
            <person name="Sedzielewska Toro K."/>
            <person name="Morin E."/>
            <person name="Lipzen A."/>
            <person name="Grigoriev I.V."/>
            <person name="Henrissat B."/>
            <person name="Martin F.M."/>
            <person name="Bonfante P."/>
        </authorList>
    </citation>
    <scope>NUCLEOTIDE SEQUENCE [LARGE SCALE GENOMIC DNA]</scope>
    <source>
        <strain evidence="4 5">BEG34</strain>
    </source>
</reference>
<dbReference type="GO" id="GO:0004674">
    <property type="term" value="F:protein serine/threonine kinase activity"/>
    <property type="evidence" value="ECO:0007669"/>
    <property type="project" value="TreeGrafter"/>
</dbReference>
<name>A0A8H3WWM8_GIGMA</name>
<dbReference type="SMART" id="SM00220">
    <property type="entry name" value="S_TKc"/>
    <property type="match status" value="1"/>
</dbReference>
<comment type="caution">
    <text evidence="4">The sequence shown here is derived from an EMBL/GenBank/DDBJ whole genome shotgun (WGS) entry which is preliminary data.</text>
</comment>
<keyword evidence="5" id="KW-1185">Reference proteome</keyword>
<evidence type="ECO:0000313" key="4">
    <source>
        <dbReference type="EMBL" id="KAF0355096.1"/>
    </source>
</evidence>
<evidence type="ECO:0000313" key="5">
    <source>
        <dbReference type="Proteomes" id="UP000439903"/>
    </source>
</evidence>
<dbReference type="PANTHER" id="PTHR24346:SF30">
    <property type="entry name" value="MATERNAL EMBRYONIC LEUCINE ZIPPER KINASE"/>
    <property type="match status" value="1"/>
</dbReference>
<dbReference type="InterPro" id="IPR000719">
    <property type="entry name" value="Prot_kinase_dom"/>
</dbReference>
<feature type="domain" description="Protein kinase" evidence="3">
    <location>
        <begin position="38"/>
        <end position="290"/>
    </location>
</feature>
<gene>
    <name evidence="4" type="ORF">F8M41_014928</name>
</gene>
<dbReference type="EMBL" id="WTPW01003073">
    <property type="protein sequence ID" value="KAF0355096.1"/>
    <property type="molecule type" value="Genomic_DNA"/>
</dbReference>
<dbReference type="GO" id="GO:0005524">
    <property type="term" value="F:ATP binding"/>
    <property type="evidence" value="ECO:0007669"/>
    <property type="project" value="UniProtKB-KW"/>
</dbReference>